<dbReference type="InParanoid" id="A0A2P6MZU1"/>
<dbReference type="GO" id="GO:0004567">
    <property type="term" value="F:beta-mannosidase activity"/>
    <property type="evidence" value="ECO:0007669"/>
    <property type="project" value="UniProtKB-EC"/>
</dbReference>
<dbReference type="SUPFAM" id="SSF51445">
    <property type="entry name" value="(Trans)glycosidases"/>
    <property type="match status" value="1"/>
</dbReference>
<keyword evidence="5" id="KW-0325">Glycoprotein</keyword>
<dbReference type="Gene3D" id="2.60.120.260">
    <property type="entry name" value="Galactose-binding domain-like"/>
    <property type="match status" value="1"/>
</dbReference>
<accession>A0A2P6MZU1</accession>
<comment type="caution">
    <text evidence="10">The sequence shown here is derived from an EMBL/GenBank/DDBJ whole genome shotgun (WGS) entry which is preliminary data.</text>
</comment>
<dbReference type="STRING" id="1890364.A0A2P6MZU1"/>
<dbReference type="InterPro" id="IPR054593">
    <property type="entry name" value="Beta-mannosidase-like_N2"/>
</dbReference>
<dbReference type="InterPro" id="IPR036156">
    <property type="entry name" value="Beta-gal/glucu_dom_sf"/>
</dbReference>
<keyword evidence="4" id="KW-0378">Hydrolase</keyword>
<evidence type="ECO:0000256" key="4">
    <source>
        <dbReference type="ARBA" id="ARBA00022801"/>
    </source>
</evidence>
<dbReference type="GO" id="GO:0006516">
    <property type="term" value="P:glycoprotein catabolic process"/>
    <property type="evidence" value="ECO:0007669"/>
    <property type="project" value="TreeGrafter"/>
</dbReference>
<gene>
    <name evidence="10" type="ORF">PROFUN_15768</name>
</gene>
<feature type="domain" description="Mannosidase Ig/CBM-like" evidence="8">
    <location>
        <begin position="758"/>
        <end position="851"/>
    </location>
</feature>
<dbReference type="InterPro" id="IPR041625">
    <property type="entry name" value="Beta-mannosidase_Ig"/>
</dbReference>
<evidence type="ECO:0000259" key="7">
    <source>
        <dbReference type="Pfam" id="PF17753"/>
    </source>
</evidence>
<evidence type="ECO:0000259" key="8">
    <source>
        <dbReference type="Pfam" id="PF17786"/>
    </source>
</evidence>
<proteinExistence type="predicted"/>
<dbReference type="InterPro" id="IPR008979">
    <property type="entry name" value="Galactose-bd-like_sf"/>
</dbReference>
<dbReference type="Proteomes" id="UP000241769">
    <property type="component" value="Unassembled WGS sequence"/>
</dbReference>
<dbReference type="FunCoup" id="A0A2P6MZU1">
    <property type="interactions" value="70"/>
</dbReference>
<dbReference type="EMBL" id="MDYQ01000274">
    <property type="protein sequence ID" value="PRP77216.1"/>
    <property type="molecule type" value="Genomic_DNA"/>
</dbReference>
<dbReference type="InterPro" id="IPR017853">
    <property type="entry name" value="GH"/>
</dbReference>
<feature type="domain" description="Beta-mannosidase Ig-fold" evidence="7">
    <location>
        <begin position="856"/>
        <end position="927"/>
    </location>
</feature>
<comment type="pathway">
    <text evidence="2">Glycan metabolism; N-glycan degradation.</text>
</comment>
<dbReference type="InterPro" id="IPR013783">
    <property type="entry name" value="Ig-like_fold"/>
</dbReference>
<dbReference type="PANTHER" id="PTHR43730">
    <property type="entry name" value="BETA-MANNOSIDASE"/>
    <property type="match status" value="1"/>
</dbReference>
<sequence>MSAWATQFQHSGDEEEQSDVYTIIPSSWRLRFAGAANISKEEHHLDSGNSAAPYLRDRSRVNHRPPSHVTVNADGTSKRIELNDMDIDACVPGYIQSDLLRAGILDKGSFHEGENELEYRWVAYSNWNYLGKFQLTAKHLRYGLFLELESVDTIADIFVNGHKLGQTDNMFRKYSLNLSGKAVEGENTIEVRLTSCLDYIAEKRKNSPYPYPLWEYPNGELDRPLIRKVGCHFGWDWGPCFVPVGIPGKITVMAFERVHVDYVNIQQEILHDLQQCRLKARFGGKCVEKFRGNLEEYKMNLRIESKEDATMVYQTTSYVNVEGTGHDIILEPEALVVPLSAIQLWWPHGHGDQPLYNLRYDVREISGKIVCTGQTTFGFRRVELVRVADGEPGSLLEAADEKNHLIKEISKKGESFYLKVNGRPIFCKGGNWIPADSLSVDPLPSLLHLQSARDANFNCIRIWGGGKYESEEFYDECDRLGLIIWHDLMFACSIYPADENFLRNVREEVKWQTNRLCHHPSVALWCGNNENEDALGIWDLCKSNRDRYVCDYHNLYDLNIEPTVRRQDPSTPFWPSSPTNGSQVWGNPQEFSRGDIHYWGVWHGNQPFTAFHKVLPRFCSEFGFQSFPSMMSLRDVVRNEEDYNLTSPAMEFRQRSPAAGNKCIIDHISREFRLPNKFSSLVYQSQILQALAIKCGCEHFRRLKPYCMGEIYWQLNDIWEGPSWSSLEYSGRWKMLHYFSKKFFAPVMVSALQVQDRTEIWLTSDLPTPLRGTLFIEVWSWNGSQPSRVVQVDINAPADCSRPVWSGITKNLTANFDERENFVHFYLEGQPGVDGRCKEISSNYHSFCTMKQVRLATPHIEVKREEGNGVTLKCNSPAPFTFLETETEGHFDDNGFLLLPNRARTICFKPHGENREEIKLEVRSLMDSY</sequence>
<evidence type="ECO:0000313" key="10">
    <source>
        <dbReference type="EMBL" id="PRP77216.1"/>
    </source>
</evidence>
<feature type="domain" description="Beta-mannosidase-like galactose-binding" evidence="9">
    <location>
        <begin position="87"/>
        <end position="246"/>
    </location>
</feature>
<dbReference type="AlphaFoldDB" id="A0A2P6MZU1"/>
<evidence type="ECO:0000256" key="5">
    <source>
        <dbReference type="ARBA" id="ARBA00023180"/>
    </source>
</evidence>
<evidence type="ECO:0000256" key="2">
    <source>
        <dbReference type="ARBA" id="ARBA00004740"/>
    </source>
</evidence>
<dbReference type="SUPFAM" id="SSF49303">
    <property type="entry name" value="beta-Galactosidase/glucuronidase domain"/>
    <property type="match status" value="3"/>
</dbReference>
<protein>
    <recommendedName>
        <fullName evidence="3">beta-mannosidase</fullName>
        <ecNumber evidence="3">3.2.1.25</ecNumber>
    </recommendedName>
</protein>
<dbReference type="EC" id="3.2.1.25" evidence="3"/>
<reference evidence="10 11" key="1">
    <citation type="journal article" date="2018" name="Genome Biol. Evol.">
        <title>Multiple Roots of Fruiting Body Formation in Amoebozoa.</title>
        <authorList>
            <person name="Hillmann F."/>
            <person name="Forbes G."/>
            <person name="Novohradska S."/>
            <person name="Ferling I."/>
            <person name="Riege K."/>
            <person name="Groth M."/>
            <person name="Westermann M."/>
            <person name="Marz M."/>
            <person name="Spaller T."/>
            <person name="Winckler T."/>
            <person name="Schaap P."/>
            <person name="Glockner G."/>
        </authorList>
    </citation>
    <scope>NUCLEOTIDE SEQUENCE [LARGE SCALE GENOMIC DNA]</scope>
    <source>
        <strain evidence="10 11">Jena</strain>
    </source>
</reference>
<dbReference type="Gene3D" id="2.60.40.10">
    <property type="entry name" value="Immunoglobulins"/>
    <property type="match status" value="3"/>
</dbReference>
<dbReference type="InterPro" id="IPR041447">
    <property type="entry name" value="Mannosidase_ig"/>
</dbReference>
<dbReference type="FunFam" id="3.20.20.80:FF:000050">
    <property type="entry name" value="Beta-mannosidase B"/>
    <property type="match status" value="1"/>
</dbReference>
<comment type="catalytic activity">
    <reaction evidence="1">
        <text>Hydrolysis of terminal, non-reducing beta-D-mannose residues in beta-D-mannosides.</text>
        <dbReference type="EC" id="3.2.1.25"/>
    </reaction>
</comment>
<dbReference type="Pfam" id="PF17786">
    <property type="entry name" value="Mannosidase_ig"/>
    <property type="match status" value="1"/>
</dbReference>
<dbReference type="SUPFAM" id="SSF49785">
    <property type="entry name" value="Galactose-binding domain-like"/>
    <property type="match status" value="1"/>
</dbReference>
<evidence type="ECO:0000256" key="3">
    <source>
        <dbReference type="ARBA" id="ARBA00012754"/>
    </source>
</evidence>
<organism evidence="10 11">
    <name type="scientific">Planoprotostelium fungivorum</name>
    <dbReference type="NCBI Taxonomy" id="1890364"/>
    <lineage>
        <taxon>Eukaryota</taxon>
        <taxon>Amoebozoa</taxon>
        <taxon>Evosea</taxon>
        <taxon>Variosea</taxon>
        <taxon>Cavosteliida</taxon>
        <taxon>Cavosteliaceae</taxon>
        <taxon>Planoprotostelium</taxon>
    </lineage>
</organism>
<name>A0A2P6MZU1_9EUKA</name>
<evidence type="ECO:0000313" key="11">
    <source>
        <dbReference type="Proteomes" id="UP000241769"/>
    </source>
</evidence>
<dbReference type="Pfam" id="PF17753">
    <property type="entry name" value="Ig_mannosidase"/>
    <property type="match status" value="1"/>
</dbReference>
<keyword evidence="6" id="KW-0326">Glycosidase</keyword>
<dbReference type="OrthoDB" id="2866996at2759"/>
<evidence type="ECO:0000259" key="9">
    <source>
        <dbReference type="Pfam" id="PF22666"/>
    </source>
</evidence>
<dbReference type="InterPro" id="IPR050887">
    <property type="entry name" value="Beta-mannosidase_GH2"/>
</dbReference>
<dbReference type="Pfam" id="PF22666">
    <property type="entry name" value="Glyco_hydro_2_N2"/>
    <property type="match status" value="1"/>
</dbReference>
<evidence type="ECO:0000256" key="1">
    <source>
        <dbReference type="ARBA" id="ARBA00000829"/>
    </source>
</evidence>
<evidence type="ECO:0000256" key="6">
    <source>
        <dbReference type="ARBA" id="ARBA00023295"/>
    </source>
</evidence>
<dbReference type="PANTHER" id="PTHR43730:SF1">
    <property type="entry name" value="BETA-MANNOSIDASE"/>
    <property type="match status" value="1"/>
</dbReference>
<dbReference type="Gene3D" id="3.20.20.80">
    <property type="entry name" value="Glycosidases"/>
    <property type="match status" value="1"/>
</dbReference>
<keyword evidence="11" id="KW-1185">Reference proteome</keyword>